<dbReference type="AlphaFoldDB" id="L7LKS5"/>
<organism evidence="2 3">
    <name type="scientific">Gordonia sihwensis NBRC 108236</name>
    <dbReference type="NCBI Taxonomy" id="1223544"/>
    <lineage>
        <taxon>Bacteria</taxon>
        <taxon>Bacillati</taxon>
        <taxon>Actinomycetota</taxon>
        <taxon>Actinomycetes</taxon>
        <taxon>Mycobacteriales</taxon>
        <taxon>Gordoniaceae</taxon>
        <taxon>Gordonia</taxon>
    </lineage>
</organism>
<proteinExistence type="predicted"/>
<dbReference type="Proteomes" id="UP000035083">
    <property type="component" value="Unassembled WGS sequence"/>
</dbReference>
<protein>
    <submittedName>
        <fullName evidence="2">Uncharacterized protein</fullName>
    </submittedName>
</protein>
<evidence type="ECO:0000313" key="2">
    <source>
        <dbReference type="EMBL" id="GAC60638.1"/>
    </source>
</evidence>
<name>L7LKS5_9ACTN</name>
<evidence type="ECO:0000256" key="1">
    <source>
        <dbReference type="SAM" id="MobiDB-lite"/>
    </source>
</evidence>
<evidence type="ECO:0000313" key="3">
    <source>
        <dbReference type="Proteomes" id="UP000035083"/>
    </source>
</evidence>
<accession>L7LKS5</accession>
<keyword evidence="3" id="KW-1185">Reference proteome</keyword>
<dbReference type="EMBL" id="BANU01000010">
    <property type="protein sequence ID" value="GAC60638.1"/>
    <property type="molecule type" value="Genomic_DNA"/>
</dbReference>
<comment type="caution">
    <text evidence="2">The sequence shown here is derived from an EMBL/GenBank/DDBJ whole genome shotgun (WGS) entry which is preliminary data.</text>
</comment>
<gene>
    <name evidence="2" type="ORF">GSI01S_10_02320</name>
</gene>
<reference evidence="2 3" key="1">
    <citation type="submission" date="2012-12" db="EMBL/GenBank/DDBJ databases">
        <title>Whole genome shotgun sequence of Gordonia sihwensis NBRC 108236.</title>
        <authorList>
            <person name="Yoshida I."/>
            <person name="Hosoyama A."/>
            <person name="Tsuchikane K."/>
            <person name="Ando Y."/>
            <person name="Baba S."/>
            <person name="Ohji S."/>
            <person name="Hamada M."/>
            <person name="Tamura T."/>
            <person name="Yamazoe A."/>
            <person name="Yamazaki S."/>
            <person name="Fujita N."/>
        </authorList>
    </citation>
    <scope>NUCLEOTIDE SEQUENCE [LARGE SCALE GENOMIC DNA]</scope>
    <source>
        <strain evidence="2 3">NBRC 108236</strain>
    </source>
</reference>
<dbReference type="RefSeq" id="WP_006896020.1">
    <property type="nucleotide sequence ID" value="NZ_BANU01000010.1"/>
</dbReference>
<feature type="region of interest" description="Disordered" evidence="1">
    <location>
        <begin position="1"/>
        <end position="28"/>
    </location>
</feature>
<sequence>MSDCEHLNHPESWPGDAGDTDAIRDASTSMTATESIFDLITAEANDIATQAKRGTEHEHHDGWNFPADCPARLYCGCGALLVEGHR</sequence>